<keyword evidence="4" id="KW-0175">Coiled coil</keyword>
<dbReference type="eggNOG" id="COG4585">
    <property type="taxonomic scope" value="Bacteria"/>
</dbReference>
<evidence type="ECO:0000256" key="1">
    <source>
        <dbReference type="ARBA" id="ARBA00022679"/>
    </source>
</evidence>
<dbReference type="HOGENOM" id="CLU_000445_20_15_11"/>
<dbReference type="STRING" id="1121362.A605_13350"/>
<feature type="domain" description="Histidine kinase" evidence="7">
    <location>
        <begin position="214"/>
        <end position="420"/>
    </location>
</feature>
<evidence type="ECO:0000313" key="9">
    <source>
        <dbReference type="Proteomes" id="UP000011723"/>
    </source>
</evidence>
<evidence type="ECO:0000313" key="8">
    <source>
        <dbReference type="EMBL" id="AGF73666.1"/>
    </source>
</evidence>
<dbReference type="InterPro" id="IPR003594">
    <property type="entry name" value="HATPase_dom"/>
</dbReference>
<dbReference type="GO" id="GO:0000155">
    <property type="term" value="F:phosphorelay sensor kinase activity"/>
    <property type="evidence" value="ECO:0007669"/>
    <property type="project" value="InterPro"/>
</dbReference>
<evidence type="ECO:0000256" key="5">
    <source>
        <dbReference type="SAM" id="MobiDB-lite"/>
    </source>
</evidence>
<keyword evidence="3" id="KW-0902">Two-component regulatory system</keyword>
<keyword evidence="2 8" id="KW-0418">Kinase</keyword>
<dbReference type="Gene3D" id="3.30.565.10">
    <property type="entry name" value="Histidine kinase-like ATPase, C-terminal domain"/>
    <property type="match status" value="1"/>
</dbReference>
<keyword evidence="6" id="KW-0472">Membrane</keyword>
<feature type="transmembrane region" description="Helical" evidence="6">
    <location>
        <begin position="40"/>
        <end position="60"/>
    </location>
</feature>
<evidence type="ECO:0000256" key="6">
    <source>
        <dbReference type="SAM" id="Phobius"/>
    </source>
</evidence>
<dbReference type="InterPro" id="IPR017205">
    <property type="entry name" value="Sig_transdc_His_kinase_ChrS"/>
</dbReference>
<feature type="coiled-coil region" evidence="4">
    <location>
        <begin position="178"/>
        <end position="205"/>
    </location>
</feature>
<feature type="region of interest" description="Disordered" evidence="5">
    <location>
        <begin position="402"/>
        <end position="447"/>
    </location>
</feature>
<dbReference type="SMART" id="SM00387">
    <property type="entry name" value="HATPase_c"/>
    <property type="match status" value="1"/>
</dbReference>
<dbReference type="RefSeq" id="WP_015402080.1">
    <property type="nucleotide sequence ID" value="NC_020302.1"/>
</dbReference>
<feature type="transmembrane region" description="Helical" evidence="6">
    <location>
        <begin position="67"/>
        <end position="87"/>
    </location>
</feature>
<dbReference type="PATRIC" id="fig|1121362.3.peg.2713"/>
<dbReference type="InterPro" id="IPR050482">
    <property type="entry name" value="Sensor_HK_TwoCompSys"/>
</dbReference>
<dbReference type="PANTHER" id="PTHR24421">
    <property type="entry name" value="NITRATE/NITRITE SENSOR PROTEIN NARX-RELATED"/>
    <property type="match status" value="1"/>
</dbReference>
<sequence length="447" mass="47137">METSPNPRPADRSDTATDPDQLEAMQASGLPGDAALRDGIHILTSVVLVAALVSSVRLPFNVAVTNLLLCSLFALLYFVGSANIGRWREPAQVAWVITLTAVWLVEMIVAPVGMYLLFTLFFLYLWVMDDLRGVLSVVFATAVAVIVQIPDGLTVGGVMGPAVSAIVTLAIHWAFRTLARISRDREQLIRQLMDTRTQLAETEHAAGVAAERQRLAHEIHDTLAQGLSSIQMLLHAAERDLQATGLSGEQLAGPLERITLARTVAADNLGEARAMIAALQPASLSQTSLAGALERMAANFGGTGGVDITVDVDGDGHQLPMQTEAALLRIAQGAVGNVVKHAGATRCRVTVTYEPDEVRLDVVDDGRGFDPADVAKRPIGLGHIGLDAMRRRAVELGGALEVESHPGSGTAVSASIPLTEPGDGETRIGRETPPSAAGSPDASEEGA</sequence>
<dbReference type="GO" id="GO:0046983">
    <property type="term" value="F:protein dimerization activity"/>
    <property type="evidence" value="ECO:0007669"/>
    <property type="project" value="InterPro"/>
</dbReference>
<dbReference type="KEGG" id="chn:A605_13350"/>
<protein>
    <submittedName>
        <fullName evidence="8">Two-component system sensor kinase</fullName>
    </submittedName>
</protein>
<accession>M1PAF8</accession>
<dbReference type="Proteomes" id="UP000011723">
    <property type="component" value="Chromosome"/>
</dbReference>
<keyword evidence="6" id="KW-0812">Transmembrane</keyword>
<proteinExistence type="predicted"/>
<evidence type="ECO:0000256" key="3">
    <source>
        <dbReference type="ARBA" id="ARBA00023012"/>
    </source>
</evidence>
<dbReference type="InterPro" id="IPR005467">
    <property type="entry name" value="His_kinase_dom"/>
</dbReference>
<dbReference type="Pfam" id="PF07730">
    <property type="entry name" value="HisKA_3"/>
    <property type="match status" value="1"/>
</dbReference>
<name>M1PAF8_9CORY</name>
<keyword evidence="1" id="KW-0808">Transferase</keyword>
<feature type="transmembrane region" description="Helical" evidence="6">
    <location>
        <begin position="93"/>
        <end position="126"/>
    </location>
</feature>
<feature type="transmembrane region" description="Helical" evidence="6">
    <location>
        <begin position="133"/>
        <end position="149"/>
    </location>
</feature>
<dbReference type="GO" id="GO:0016020">
    <property type="term" value="C:membrane"/>
    <property type="evidence" value="ECO:0007669"/>
    <property type="project" value="InterPro"/>
</dbReference>
<dbReference type="OrthoDB" id="144293at2"/>
<dbReference type="CDD" id="cd16917">
    <property type="entry name" value="HATPase_UhpB-NarQ-NarX-like"/>
    <property type="match status" value="1"/>
</dbReference>
<dbReference type="EMBL" id="CP003697">
    <property type="protein sequence ID" value="AGF73666.1"/>
    <property type="molecule type" value="Genomic_DNA"/>
</dbReference>
<keyword evidence="9" id="KW-1185">Reference proteome</keyword>
<organism evidence="8 9">
    <name type="scientific">Corynebacterium halotolerans YIM 70093 = DSM 44683</name>
    <dbReference type="NCBI Taxonomy" id="1121362"/>
    <lineage>
        <taxon>Bacteria</taxon>
        <taxon>Bacillati</taxon>
        <taxon>Actinomycetota</taxon>
        <taxon>Actinomycetes</taxon>
        <taxon>Mycobacteriales</taxon>
        <taxon>Corynebacteriaceae</taxon>
        <taxon>Corynebacterium</taxon>
    </lineage>
</organism>
<reference evidence="8 9" key="1">
    <citation type="journal article" date="2012" name="Stand. Genomic Sci.">
        <title>Genome sequence of the halotolerant bacterium Corynebacterium halotolerans type strain YIM 70093(T) (= DSM 44683(T)).</title>
        <authorList>
            <person name="Ruckert C."/>
            <person name="Albersmeier A."/>
            <person name="Al-Dilaimi A."/>
            <person name="Niehaus K."/>
            <person name="Szczepanowski R."/>
            <person name="Kalinowski J."/>
        </authorList>
    </citation>
    <scope>NUCLEOTIDE SEQUENCE [LARGE SCALE GENOMIC DNA]</scope>
    <source>
        <strain evidence="8">YIM 70093</strain>
    </source>
</reference>
<dbReference type="InterPro" id="IPR036890">
    <property type="entry name" value="HATPase_C_sf"/>
</dbReference>
<dbReference type="Pfam" id="PF02518">
    <property type="entry name" value="HATPase_c"/>
    <property type="match status" value="1"/>
</dbReference>
<dbReference type="PIRSF" id="PIRSF037434">
    <property type="entry name" value="STHK_ChrS"/>
    <property type="match status" value="1"/>
</dbReference>
<evidence type="ECO:0000259" key="7">
    <source>
        <dbReference type="PROSITE" id="PS50109"/>
    </source>
</evidence>
<dbReference type="InterPro" id="IPR011712">
    <property type="entry name" value="Sig_transdc_His_kin_sub3_dim/P"/>
</dbReference>
<keyword evidence="6" id="KW-1133">Transmembrane helix</keyword>
<evidence type="ECO:0000256" key="2">
    <source>
        <dbReference type="ARBA" id="ARBA00022777"/>
    </source>
</evidence>
<dbReference type="Gene3D" id="1.20.5.1930">
    <property type="match status" value="1"/>
</dbReference>
<dbReference type="AlphaFoldDB" id="M1PAF8"/>
<dbReference type="PROSITE" id="PS50109">
    <property type="entry name" value="HIS_KIN"/>
    <property type="match status" value="1"/>
</dbReference>
<evidence type="ECO:0000256" key="4">
    <source>
        <dbReference type="SAM" id="Coils"/>
    </source>
</evidence>
<dbReference type="PANTHER" id="PTHR24421:SF62">
    <property type="entry name" value="SENSORY TRANSDUCTION HISTIDINE KINASE"/>
    <property type="match status" value="1"/>
</dbReference>
<dbReference type="SUPFAM" id="SSF55874">
    <property type="entry name" value="ATPase domain of HSP90 chaperone/DNA topoisomerase II/histidine kinase"/>
    <property type="match status" value="1"/>
</dbReference>
<feature type="transmembrane region" description="Helical" evidence="6">
    <location>
        <begin position="155"/>
        <end position="175"/>
    </location>
</feature>
<gene>
    <name evidence="8" type="ORF">A605_13350</name>
</gene>